<organism evidence="2 3">
    <name type="scientific">Obba rivulosa</name>
    <dbReference type="NCBI Taxonomy" id="1052685"/>
    <lineage>
        <taxon>Eukaryota</taxon>
        <taxon>Fungi</taxon>
        <taxon>Dikarya</taxon>
        <taxon>Basidiomycota</taxon>
        <taxon>Agaricomycotina</taxon>
        <taxon>Agaricomycetes</taxon>
        <taxon>Polyporales</taxon>
        <taxon>Gelatoporiaceae</taxon>
        <taxon>Obba</taxon>
    </lineage>
</organism>
<accession>A0A8E2AG39</accession>
<feature type="region of interest" description="Disordered" evidence="1">
    <location>
        <begin position="210"/>
        <end position="259"/>
    </location>
</feature>
<feature type="compositionally biased region" description="Acidic residues" evidence="1">
    <location>
        <begin position="215"/>
        <end position="243"/>
    </location>
</feature>
<feature type="region of interest" description="Disordered" evidence="1">
    <location>
        <begin position="269"/>
        <end position="288"/>
    </location>
</feature>
<dbReference type="OrthoDB" id="2610860at2759"/>
<keyword evidence="3" id="KW-1185">Reference proteome</keyword>
<reference evidence="2 3" key="1">
    <citation type="submission" date="2016-07" db="EMBL/GenBank/DDBJ databases">
        <title>Draft genome of the white-rot fungus Obba rivulosa 3A-2.</title>
        <authorList>
            <consortium name="DOE Joint Genome Institute"/>
            <person name="Miettinen O."/>
            <person name="Riley R."/>
            <person name="Acob R."/>
            <person name="Barry K."/>
            <person name="Cullen D."/>
            <person name="De Vries R."/>
            <person name="Hainaut M."/>
            <person name="Hatakka A."/>
            <person name="Henrissat B."/>
            <person name="Hilden K."/>
            <person name="Kuo R."/>
            <person name="Labutti K."/>
            <person name="Lipzen A."/>
            <person name="Makela M.R."/>
            <person name="Sandor L."/>
            <person name="Spatafora J.W."/>
            <person name="Grigoriev I.V."/>
            <person name="Hibbett D.S."/>
        </authorList>
    </citation>
    <scope>NUCLEOTIDE SEQUENCE [LARGE SCALE GENOMIC DNA]</scope>
    <source>
        <strain evidence="2 3">3A-2</strain>
    </source>
</reference>
<dbReference type="EMBL" id="KV722839">
    <property type="protein sequence ID" value="OCH83731.1"/>
    <property type="molecule type" value="Genomic_DNA"/>
</dbReference>
<proteinExistence type="predicted"/>
<name>A0A8E2AG39_9APHY</name>
<protein>
    <submittedName>
        <fullName evidence="2">Uncharacterized protein</fullName>
    </submittedName>
</protein>
<evidence type="ECO:0000256" key="1">
    <source>
        <dbReference type="SAM" id="MobiDB-lite"/>
    </source>
</evidence>
<sequence>MAFKVDFELPGRLQSPNARSMSHIGLAVARSTGSNPRGLEYYWYPAWCQILMDLVEDLRLLLLAPQFDLYLGESDGDGVRDSPLHSDGSYHEKPNQELIVDFAVVNVRFDMKEPNLGYHFKNLRITYIRVPMLIECKVRPGRNVRRAKFDRELSSKLLNARVALLKQSKLLFHRFVWQRSVVVVAVSGEWWMYGEWGRDWVEQSILLLQQGPDPESSDPESSDDESSEDDDSDDPDYIPDEEIWDTKTRSPAEVPDEDEFDGEFEMELIPEDDNMPEQDDVEEMDLEPSNDSDYAYGAPRHSVEYAEVYGTEAELRGSWPINACSETFELETDPSNQAFFLLHEHLQMIANRVDNFAQG</sequence>
<evidence type="ECO:0000313" key="3">
    <source>
        <dbReference type="Proteomes" id="UP000250043"/>
    </source>
</evidence>
<gene>
    <name evidence="2" type="ORF">OBBRIDRAFT_510801</name>
</gene>
<dbReference type="Proteomes" id="UP000250043">
    <property type="component" value="Unassembled WGS sequence"/>
</dbReference>
<dbReference type="AlphaFoldDB" id="A0A8E2AG39"/>
<evidence type="ECO:0000313" key="2">
    <source>
        <dbReference type="EMBL" id="OCH83731.1"/>
    </source>
</evidence>